<dbReference type="GO" id="GO:0005737">
    <property type="term" value="C:cytoplasm"/>
    <property type="evidence" value="ECO:0007669"/>
    <property type="project" value="UniProtKB-SubCell"/>
</dbReference>
<dbReference type="EMBL" id="JANAVB010014797">
    <property type="protein sequence ID" value="KAJ6833822.1"/>
    <property type="molecule type" value="Genomic_DNA"/>
</dbReference>
<dbReference type="Gene3D" id="3.40.30.10">
    <property type="entry name" value="Glutaredoxin"/>
    <property type="match status" value="1"/>
</dbReference>
<keyword evidence="3" id="KW-0676">Redox-active center</keyword>
<dbReference type="InterPro" id="IPR032801">
    <property type="entry name" value="PXL2A/B/C"/>
</dbReference>
<evidence type="ECO:0000256" key="5">
    <source>
        <dbReference type="ARBA" id="ARBA00023849"/>
    </source>
</evidence>
<protein>
    <recommendedName>
        <fullName evidence="5">Peroxiredoxin-like 2A</fullName>
    </recommendedName>
    <alternativeName>
        <fullName evidence="7">Peroxiredoxin-like 2 activated in M-CSF stimulated monocytes</fullName>
    </alternativeName>
    <alternativeName>
        <fullName evidence="6">Redox-regulatory protein FAM213A</fullName>
    </alternativeName>
</protein>
<reference evidence="8" key="1">
    <citation type="journal article" date="2023" name="GigaByte">
        <title>Genome assembly of the bearded iris, Iris pallida Lam.</title>
        <authorList>
            <person name="Bruccoleri R.E."/>
            <person name="Oakeley E.J."/>
            <person name="Faust A.M.E."/>
            <person name="Altorfer M."/>
            <person name="Dessus-Babus S."/>
            <person name="Burckhardt D."/>
            <person name="Oertli M."/>
            <person name="Naumann U."/>
            <person name="Petersen F."/>
            <person name="Wong J."/>
        </authorList>
    </citation>
    <scope>NUCLEOTIDE SEQUENCE</scope>
    <source>
        <strain evidence="8">GSM-AAB239-AS_SAM_17_03QT</strain>
    </source>
</reference>
<evidence type="ECO:0000256" key="7">
    <source>
        <dbReference type="ARBA" id="ARBA00032129"/>
    </source>
</evidence>
<dbReference type="PANTHER" id="PTHR28630">
    <property type="match status" value="1"/>
</dbReference>
<dbReference type="SUPFAM" id="SSF52833">
    <property type="entry name" value="Thioredoxin-like"/>
    <property type="match status" value="1"/>
</dbReference>
<dbReference type="InterPro" id="IPR036249">
    <property type="entry name" value="Thioredoxin-like_sf"/>
</dbReference>
<gene>
    <name evidence="8" type="ORF">M6B38_338995</name>
</gene>
<evidence type="ECO:0000256" key="2">
    <source>
        <dbReference type="ARBA" id="ARBA00022490"/>
    </source>
</evidence>
<evidence type="ECO:0000256" key="6">
    <source>
        <dbReference type="ARBA" id="ARBA00032058"/>
    </source>
</evidence>
<comment type="subcellular location">
    <subcellularLocation>
        <location evidence="1">Cytoplasm</location>
    </subcellularLocation>
</comment>
<evidence type="ECO:0000256" key="4">
    <source>
        <dbReference type="ARBA" id="ARBA00023787"/>
    </source>
</evidence>
<dbReference type="AlphaFoldDB" id="A0AAX6GZ57"/>
<comment type="caution">
    <text evidence="8">The sequence shown here is derived from an EMBL/GenBank/DDBJ whole genome shotgun (WGS) entry which is preliminary data.</text>
</comment>
<evidence type="ECO:0000313" key="9">
    <source>
        <dbReference type="Proteomes" id="UP001140949"/>
    </source>
</evidence>
<evidence type="ECO:0000256" key="1">
    <source>
        <dbReference type="ARBA" id="ARBA00004496"/>
    </source>
</evidence>
<accession>A0AAX6GZ57</accession>
<dbReference type="Proteomes" id="UP001140949">
    <property type="component" value="Unassembled WGS sequence"/>
</dbReference>
<dbReference type="Pfam" id="PF13911">
    <property type="entry name" value="AhpC-TSA_2"/>
    <property type="match status" value="1"/>
</dbReference>
<name>A0AAX6GZ57_IRIPA</name>
<evidence type="ECO:0000256" key="3">
    <source>
        <dbReference type="ARBA" id="ARBA00023284"/>
    </source>
</evidence>
<dbReference type="PANTHER" id="PTHR28630:SF31">
    <property type="entry name" value="PEROXIREDOXIN-LIKE 2A"/>
    <property type="match status" value="1"/>
</dbReference>
<keyword evidence="9" id="KW-1185">Reference proteome</keyword>
<evidence type="ECO:0000313" key="8">
    <source>
        <dbReference type="EMBL" id="KAJ6833822.1"/>
    </source>
</evidence>
<proteinExistence type="inferred from homology"/>
<organism evidence="8 9">
    <name type="scientific">Iris pallida</name>
    <name type="common">Sweet iris</name>
    <dbReference type="NCBI Taxonomy" id="29817"/>
    <lineage>
        <taxon>Eukaryota</taxon>
        <taxon>Viridiplantae</taxon>
        <taxon>Streptophyta</taxon>
        <taxon>Embryophyta</taxon>
        <taxon>Tracheophyta</taxon>
        <taxon>Spermatophyta</taxon>
        <taxon>Magnoliopsida</taxon>
        <taxon>Liliopsida</taxon>
        <taxon>Asparagales</taxon>
        <taxon>Iridaceae</taxon>
        <taxon>Iridoideae</taxon>
        <taxon>Irideae</taxon>
        <taxon>Iris</taxon>
    </lineage>
</organism>
<sequence>MASYSMEEFLGDGALKGLISKLAEGGWVDVPTLKMMDLANMDAMKLSQRQKDALEIRSYLHDRSLMEYADRMEASGESLPKLLTLKTSVLSLKFGMNRGCISRFIERTCACRNSIQHVLSARQRTLSSRTSISQAPEDYELAEGYVYKGIVAAEPDGRRWLSCCGEPPITVDDVASYSSIEKISIRKITTEYMAGMDFSMDMKAQPMKASNLWHDKPVILLCLRRPGCVMCRAEAHQLYARKPIFDAMGFELIAVLHEKIEPEVKALWPRYWGGSVVLDQSKEFYKALGGGKLLKDRFVTGFLFNPRAISNYKRAKATGAENSIIGEGEIKGGLFIIGPGKSGIAYQFIERNFGDRAPISEVIQICSQMQSKLLGQAK</sequence>
<comment type="similarity">
    <text evidence="4">Belongs to the peroxiredoxin-like PRXL2 family. PRXL2A subfamily.</text>
</comment>
<keyword evidence="2" id="KW-0963">Cytoplasm</keyword>
<reference evidence="8" key="2">
    <citation type="submission" date="2023-04" db="EMBL/GenBank/DDBJ databases">
        <authorList>
            <person name="Bruccoleri R.E."/>
            <person name="Oakeley E.J."/>
            <person name="Faust A.-M."/>
            <person name="Dessus-Babus S."/>
            <person name="Altorfer M."/>
            <person name="Burckhardt D."/>
            <person name="Oertli M."/>
            <person name="Naumann U."/>
            <person name="Petersen F."/>
            <person name="Wong J."/>
        </authorList>
    </citation>
    <scope>NUCLEOTIDE SEQUENCE</scope>
    <source>
        <strain evidence="8">GSM-AAB239-AS_SAM_17_03QT</strain>
        <tissue evidence="8">Leaf</tissue>
    </source>
</reference>